<feature type="domain" description="N-acetyltransferase" evidence="1">
    <location>
        <begin position="1"/>
        <end position="212"/>
    </location>
</feature>
<gene>
    <name evidence="2" type="ORF">B0T10DRAFT_515741</name>
</gene>
<dbReference type="SUPFAM" id="SSF55729">
    <property type="entry name" value="Acyl-CoA N-acyltransferases (Nat)"/>
    <property type="match status" value="1"/>
</dbReference>
<proteinExistence type="predicted"/>
<dbReference type="EMBL" id="JAGPYM010000015">
    <property type="protein sequence ID" value="KAH6886873.1"/>
    <property type="molecule type" value="Genomic_DNA"/>
</dbReference>
<dbReference type="InterPro" id="IPR016181">
    <property type="entry name" value="Acyl_CoA_acyltransferase"/>
</dbReference>
<evidence type="ECO:0000313" key="3">
    <source>
        <dbReference type="Proteomes" id="UP000777438"/>
    </source>
</evidence>
<protein>
    <submittedName>
        <fullName evidence="2">Acyl-CoA N-acyltransferase</fullName>
    </submittedName>
</protein>
<dbReference type="GO" id="GO:0016747">
    <property type="term" value="F:acyltransferase activity, transferring groups other than amino-acyl groups"/>
    <property type="evidence" value="ECO:0007669"/>
    <property type="project" value="InterPro"/>
</dbReference>
<dbReference type="Gene3D" id="3.40.630.30">
    <property type="match status" value="1"/>
</dbReference>
<dbReference type="CDD" id="cd04301">
    <property type="entry name" value="NAT_SF"/>
    <property type="match status" value="1"/>
</dbReference>
<dbReference type="PANTHER" id="PTHR42791:SF5">
    <property type="entry name" value="HYPOTHETICAL ACETYLTRANSFERASE (EUROFUNG)"/>
    <property type="match status" value="1"/>
</dbReference>
<dbReference type="InterPro" id="IPR052523">
    <property type="entry name" value="Trichothecene_AcTrans"/>
</dbReference>
<dbReference type="AlphaFoldDB" id="A0A9P9ANM7"/>
<dbReference type="InterPro" id="IPR000182">
    <property type="entry name" value="GNAT_dom"/>
</dbReference>
<sequence length="239" mass="27688">MPFKLLEVDMATDFDEVIACQWSAYENPYQPFFRLFCPLNGDGPSSHAQSLKESTAQQLDWYNSDPTSYWGKVVDDNGKIVGACLWKIYTSNPFEKADAHSEADWYPKGETRDYVNECLQQFEAPRRRMGARPQVYLNILYTHPDHRRQGVADLMLAWGKQKADEMGVEMWLDATEYGVPVYEKHGFTVVNVNRPQPTTTSPGEAWKKIDKELQPMTFWQMWRPIGGDYEEGKTVKPWE</sequence>
<evidence type="ECO:0000259" key="1">
    <source>
        <dbReference type="PROSITE" id="PS51186"/>
    </source>
</evidence>
<accession>A0A9P9ANM7</accession>
<evidence type="ECO:0000313" key="2">
    <source>
        <dbReference type="EMBL" id="KAH6886873.1"/>
    </source>
</evidence>
<name>A0A9P9ANM7_9HYPO</name>
<dbReference type="Pfam" id="PF00583">
    <property type="entry name" value="Acetyltransf_1"/>
    <property type="match status" value="1"/>
</dbReference>
<comment type="caution">
    <text evidence="2">The sequence shown here is derived from an EMBL/GenBank/DDBJ whole genome shotgun (WGS) entry which is preliminary data.</text>
</comment>
<dbReference type="OrthoDB" id="410198at2759"/>
<dbReference type="PROSITE" id="PS51186">
    <property type="entry name" value="GNAT"/>
    <property type="match status" value="1"/>
</dbReference>
<reference evidence="2 3" key="1">
    <citation type="journal article" date="2021" name="Nat. Commun.">
        <title>Genetic determinants of endophytism in the Arabidopsis root mycobiome.</title>
        <authorList>
            <person name="Mesny F."/>
            <person name="Miyauchi S."/>
            <person name="Thiergart T."/>
            <person name="Pickel B."/>
            <person name="Atanasova L."/>
            <person name="Karlsson M."/>
            <person name="Huettel B."/>
            <person name="Barry K.W."/>
            <person name="Haridas S."/>
            <person name="Chen C."/>
            <person name="Bauer D."/>
            <person name="Andreopoulos W."/>
            <person name="Pangilinan J."/>
            <person name="LaButti K."/>
            <person name="Riley R."/>
            <person name="Lipzen A."/>
            <person name="Clum A."/>
            <person name="Drula E."/>
            <person name="Henrissat B."/>
            <person name="Kohler A."/>
            <person name="Grigoriev I.V."/>
            <person name="Martin F.M."/>
            <person name="Hacquard S."/>
        </authorList>
    </citation>
    <scope>NUCLEOTIDE SEQUENCE [LARGE SCALE GENOMIC DNA]</scope>
    <source>
        <strain evidence="2 3">MPI-CAGE-CH-0241</strain>
    </source>
</reference>
<keyword evidence="3" id="KW-1185">Reference proteome</keyword>
<dbReference type="PANTHER" id="PTHR42791">
    <property type="entry name" value="GNAT FAMILY ACETYLTRANSFERASE"/>
    <property type="match status" value="1"/>
</dbReference>
<organism evidence="2 3">
    <name type="scientific">Thelonectria olida</name>
    <dbReference type="NCBI Taxonomy" id="1576542"/>
    <lineage>
        <taxon>Eukaryota</taxon>
        <taxon>Fungi</taxon>
        <taxon>Dikarya</taxon>
        <taxon>Ascomycota</taxon>
        <taxon>Pezizomycotina</taxon>
        <taxon>Sordariomycetes</taxon>
        <taxon>Hypocreomycetidae</taxon>
        <taxon>Hypocreales</taxon>
        <taxon>Nectriaceae</taxon>
        <taxon>Thelonectria</taxon>
    </lineage>
</organism>
<dbReference type="Proteomes" id="UP000777438">
    <property type="component" value="Unassembled WGS sequence"/>
</dbReference>